<comment type="subunit">
    <text evidence="4 15">Heterotetramer consisting of two non-identical subunits: a beta subunit (TrpG) and a large alpha subunit (TrpE).</text>
</comment>
<evidence type="ECO:0000256" key="13">
    <source>
        <dbReference type="ARBA" id="ARBA00025634"/>
    </source>
</evidence>
<evidence type="ECO:0000256" key="8">
    <source>
        <dbReference type="ARBA" id="ARBA00022723"/>
    </source>
</evidence>
<evidence type="ECO:0000256" key="1">
    <source>
        <dbReference type="ARBA" id="ARBA00001946"/>
    </source>
</evidence>
<dbReference type="InterPro" id="IPR005256">
    <property type="entry name" value="Anth_synth_I_PabB"/>
</dbReference>
<evidence type="ECO:0000256" key="10">
    <source>
        <dbReference type="ARBA" id="ARBA00022842"/>
    </source>
</evidence>
<protein>
    <recommendedName>
        <fullName evidence="6 15">Anthranilate synthase component 1</fullName>
        <ecNumber evidence="5 15">4.1.3.27</ecNumber>
    </recommendedName>
</protein>
<evidence type="ECO:0000256" key="2">
    <source>
        <dbReference type="ARBA" id="ARBA00004873"/>
    </source>
</evidence>
<dbReference type="GO" id="GO:0000162">
    <property type="term" value="P:L-tryptophan biosynthetic process"/>
    <property type="evidence" value="ECO:0007669"/>
    <property type="project" value="UniProtKB-UniPathway"/>
</dbReference>
<evidence type="ECO:0000256" key="7">
    <source>
        <dbReference type="ARBA" id="ARBA00022605"/>
    </source>
</evidence>
<dbReference type="Pfam" id="PF00425">
    <property type="entry name" value="Chorismate_bind"/>
    <property type="match status" value="1"/>
</dbReference>
<keyword evidence="11 15" id="KW-0057">Aromatic amino acid biosynthesis</keyword>
<dbReference type="EMBL" id="CP047289">
    <property type="protein sequence ID" value="QUS36845.1"/>
    <property type="molecule type" value="Genomic_DNA"/>
</dbReference>
<evidence type="ECO:0000256" key="14">
    <source>
        <dbReference type="ARBA" id="ARBA00047683"/>
    </source>
</evidence>
<dbReference type="PANTHER" id="PTHR11236:SF48">
    <property type="entry name" value="ISOCHORISMATE SYNTHASE MENF"/>
    <property type="match status" value="1"/>
</dbReference>
<evidence type="ECO:0000313" key="18">
    <source>
        <dbReference type="EMBL" id="QUS36845.1"/>
    </source>
</evidence>
<dbReference type="UniPathway" id="UPA00035">
    <property type="reaction ID" value="UER00040"/>
</dbReference>
<feature type="domain" description="Anthranilate synthase component I N-terminal" evidence="17">
    <location>
        <begin position="29"/>
        <end position="174"/>
    </location>
</feature>
<gene>
    <name evidence="15" type="primary">trpE</name>
    <name evidence="18" type="ORF">GR316_02290</name>
</gene>
<evidence type="ECO:0000256" key="11">
    <source>
        <dbReference type="ARBA" id="ARBA00023141"/>
    </source>
</evidence>
<evidence type="ECO:0000256" key="15">
    <source>
        <dbReference type="RuleBase" id="RU364045"/>
    </source>
</evidence>
<dbReference type="Pfam" id="PF04715">
    <property type="entry name" value="Anth_synt_I_N"/>
    <property type="match status" value="1"/>
</dbReference>
<dbReference type="SUPFAM" id="SSF56322">
    <property type="entry name" value="ADC synthase"/>
    <property type="match status" value="1"/>
</dbReference>
<sequence length="501" mass="54227">MQIFPDFTAFEKGWAEGRNQVVYARIAADLDTPVSLMLKLAAARADTFMLESVTGGEVRGRYSVVGMKPDLIWRCEGGRVAINRAARIDRDTFQNDDTAPLDSLRALIAESRIDMPQGLPPIAAGLFGYLGYDMIRLVEDLPNVNPDTIGVPDAILLRPSVMAVLDGVKGEVTVVAPAWAAQGLSARAAYAQAAERVTDALRDLDRTPPAAHALGEVQPLGEVTSNFTKDGFKQAVEAAKDYIRAGDIFQVVPSQRFSQPFPLPPFALYRSLRRTNPSPFMFFFNHGDFQIIGASPEILVRLREGEVTIRPVAGTRKRGATPAEDQALADDLLADPKELAEHLMLLDLGRNDVGRVAKIGTVRPTEKFVIERYSHVMHIVSNVVGELADGEDALSALLAGLPAGTVSGAPKVRAMEIIDELEPSKRGVYGGGVGYFAANGEMDFCIALRTAVLKDRMLHIQSGAGIVFDSDPESEWQETVNKAQALRRAAEDAGLFSGEGN</sequence>
<evidence type="ECO:0000313" key="19">
    <source>
        <dbReference type="Proteomes" id="UP000679284"/>
    </source>
</evidence>
<evidence type="ECO:0000256" key="6">
    <source>
        <dbReference type="ARBA" id="ARBA00020653"/>
    </source>
</evidence>
<evidence type="ECO:0000256" key="4">
    <source>
        <dbReference type="ARBA" id="ARBA00011575"/>
    </source>
</evidence>
<dbReference type="InterPro" id="IPR006805">
    <property type="entry name" value="Anth_synth_I_N"/>
</dbReference>
<feature type="domain" description="Chorismate-utilising enzyme C-terminal" evidence="16">
    <location>
        <begin position="229"/>
        <end position="482"/>
    </location>
</feature>
<evidence type="ECO:0000256" key="12">
    <source>
        <dbReference type="ARBA" id="ARBA00023239"/>
    </source>
</evidence>
<evidence type="ECO:0000259" key="17">
    <source>
        <dbReference type="Pfam" id="PF04715"/>
    </source>
</evidence>
<comment type="similarity">
    <text evidence="3 15">Belongs to the anthranilate synthase component I family.</text>
</comment>
<evidence type="ECO:0000256" key="9">
    <source>
        <dbReference type="ARBA" id="ARBA00022822"/>
    </source>
</evidence>
<dbReference type="Gene3D" id="3.60.120.10">
    <property type="entry name" value="Anthranilate synthase"/>
    <property type="match status" value="1"/>
</dbReference>
<evidence type="ECO:0000259" key="16">
    <source>
        <dbReference type="Pfam" id="PF00425"/>
    </source>
</evidence>
<keyword evidence="9 15" id="KW-0822">Tryptophan biosynthesis</keyword>
<proteinExistence type="inferred from homology"/>
<dbReference type="GO" id="GO:0004049">
    <property type="term" value="F:anthranilate synthase activity"/>
    <property type="evidence" value="ECO:0007669"/>
    <property type="project" value="UniProtKB-EC"/>
</dbReference>
<dbReference type="PANTHER" id="PTHR11236">
    <property type="entry name" value="AMINOBENZOATE/ANTHRANILATE SYNTHASE"/>
    <property type="match status" value="1"/>
</dbReference>
<dbReference type="InterPro" id="IPR019999">
    <property type="entry name" value="Anth_synth_I-like"/>
</dbReference>
<organism evidence="18 19">
    <name type="scientific">Falsirhodobacter algicola</name>
    <dbReference type="NCBI Taxonomy" id="2692330"/>
    <lineage>
        <taxon>Bacteria</taxon>
        <taxon>Pseudomonadati</taxon>
        <taxon>Pseudomonadota</taxon>
        <taxon>Alphaproteobacteria</taxon>
        <taxon>Rhodobacterales</taxon>
        <taxon>Paracoccaceae</taxon>
        <taxon>Falsirhodobacter</taxon>
    </lineage>
</organism>
<comment type="cofactor">
    <cofactor evidence="1 15">
        <name>Mg(2+)</name>
        <dbReference type="ChEBI" id="CHEBI:18420"/>
    </cofactor>
</comment>
<dbReference type="EC" id="4.1.3.27" evidence="5 15"/>
<dbReference type="RefSeq" id="WP_211785070.1">
    <property type="nucleotide sequence ID" value="NZ_CP047289.1"/>
</dbReference>
<dbReference type="NCBIfam" id="TIGR00564">
    <property type="entry name" value="trpE_most"/>
    <property type="match status" value="1"/>
</dbReference>
<dbReference type="Proteomes" id="UP000679284">
    <property type="component" value="Chromosome"/>
</dbReference>
<evidence type="ECO:0000256" key="3">
    <source>
        <dbReference type="ARBA" id="ARBA00009562"/>
    </source>
</evidence>
<keyword evidence="8 15" id="KW-0479">Metal-binding</keyword>
<dbReference type="InterPro" id="IPR005801">
    <property type="entry name" value="ADC_synthase"/>
</dbReference>
<keyword evidence="19" id="KW-1185">Reference proteome</keyword>
<comment type="catalytic activity">
    <reaction evidence="14 15">
        <text>chorismate + L-glutamine = anthranilate + pyruvate + L-glutamate + H(+)</text>
        <dbReference type="Rhea" id="RHEA:21732"/>
        <dbReference type="ChEBI" id="CHEBI:15361"/>
        <dbReference type="ChEBI" id="CHEBI:15378"/>
        <dbReference type="ChEBI" id="CHEBI:16567"/>
        <dbReference type="ChEBI" id="CHEBI:29748"/>
        <dbReference type="ChEBI" id="CHEBI:29985"/>
        <dbReference type="ChEBI" id="CHEBI:58359"/>
        <dbReference type="EC" id="4.1.3.27"/>
    </reaction>
</comment>
<name>A0A8J8MUC2_9RHOB</name>
<dbReference type="InterPro" id="IPR015890">
    <property type="entry name" value="Chorismate_C"/>
</dbReference>
<comment type="pathway">
    <text evidence="2 15">Amino-acid biosynthesis; L-tryptophan biosynthesis; L-tryptophan from chorismate: step 1/5.</text>
</comment>
<keyword evidence="12 15" id="KW-0456">Lyase</keyword>
<dbReference type="GO" id="GO:0046872">
    <property type="term" value="F:metal ion binding"/>
    <property type="evidence" value="ECO:0007669"/>
    <property type="project" value="UniProtKB-KW"/>
</dbReference>
<reference evidence="18" key="1">
    <citation type="submission" date="2020-01" db="EMBL/GenBank/DDBJ databases">
        <authorList>
            <person name="Yang Y."/>
            <person name="Kwon Y.M."/>
        </authorList>
    </citation>
    <scope>NUCLEOTIDE SEQUENCE</scope>
    <source>
        <strain evidence="18">PG104</strain>
    </source>
</reference>
<dbReference type="KEGG" id="fap:GR316_02290"/>
<keyword evidence="10 15" id="KW-0460">Magnesium</keyword>
<keyword evidence="7 15" id="KW-0028">Amino-acid biosynthesis</keyword>
<evidence type="ECO:0000256" key="5">
    <source>
        <dbReference type="ARBA" id="ARBA00012266"/>
    </source>
</evidence>
<comment type="function">
    <text evidence="13 15">Part of a heterotetrameric complex that catalyzes the two-step biosynthesis of anthranilate, an intermediate in the biosynthesis of L-tryptophan. In the first step, the glutamine-binding beta subunit (TrpG) of anthranilate synthase (AS) provides the glutamine amidotransferase activity which generates ammonia as a substrate that, along with chorismate, is used in the second step, catalyzed by the large alpha subunit of AS (TrpE) to produce anthranilate. In the absence of TrpG, TrpE can synthesize anthranilate directly from chorismate and high concentrations of ammonia.</text>
</comment>
<dbReference type="PRINTS" id="PR00095">
    <property type="entry name" value="ANTSNTHASEI"/>
</dbReference>
<dbReference type="AlphaFoldDB" id="A0A8J8MUC2"/>
<accession>A0A8J8MUC2</accession>